<evidence type="ECO:0000313" key="3">
    <source>
        <dbReference type="EMBL" id="MBC3804741.1"/>
    </source>
</evidence>
<gene>
    <name evidence="3" type="primary">rsmD</name>
    <name evidence="3" type="ORF">GH808_09895</name>
</gene>
<keyword evidence="1 3" id="KW-0489">Methyltransferase</keyword>
<dbReference type="PANTHER" id="PTHR43542:SF1">
    <property type="entry name" value="METHYLTRANSFERASE"/>
    <property type="match status" value="1"/>
</dbReference>
<reference evidence="3 4" key="1">
    <citation type="journal article" date="2020" name="mSystems">
        <title>Defining Genomic and Predicted Metabolic Features of the Acetobacterium Genus.</title>
        <authorList>
            <person name="Ross D.E."/>
            <person name="Marshall C.W."/>
            <person name="Gulliver D."/>
            <person name="May H.D."/>
            <person name="Norman R.S."/>
        </authorList>
    </citation>
    <scope>NUCLEOTIDE SEQUENCE [LARGE SCALE GENOMIC DNA]</scope>
    <source>
        <strain evidence="3 4">DSM 8238</strain>
    </source>
</reference>
<dbReference type="RefSeq" id="WP_186842621.1">
    <property type="nucleotide sequence ID" value="NZ_WJBC01000013.1"/>
</dbReference>
<dbReference type="PIRSF" id="PIRSF004553">
    <property type="entry name" value="CHP00095"/>
    <property type="match status" value="1"/>
</dbReference>
<keyword evidence="4" id="KW-1185">Reference proteome</keyword>
<accession>A0ABR6WVW9</accession>
<dbReference type="Pfam" id="PF03602">
    <property type="entry name" value="Cons_hypoth95"/>
    <property type="match status" value="1"/>
</dbReference>
<keyword evidence="2 3" id="KW-0808">Transferase</keyword>
<dbReference type="InterPro" id="IPR004398">
    <property type="entry name" value="RNA_MeTrfase_RsmD"/>
</dbReference>
<dbReference type="InterPro" id="IPR029063">
    <property type="entry name" value="SAM-dependent_MTases_sf"/>
</dbReference>
<dbReference type="PROSITE" id="PS00092">
    <property type="entry name" value="N6_MTASE"/>
    <property type="match status" value="1"/>
</dbReference>
<protein>
    <submittedName>
        <fullName evidence="3">16S rRNA (Guanine(966)-N(2))-methyltransferase RsmD</fullName>
        <ecNumber evidence="3">2.1.1.171</ecNumber>
    </submittedName>
</protein>
<dbReference type="EC" id="2.1.1.171" evidence="3"/>
<proteinExistence type="predicted"/>
<dbReference type="EMBL" id="WJBC01000013">
    <property type="protein sequence ID" value="MBC3804741.1"/>
    <property type="molecule type" value="Genomic_DNA"/>
</dbReference>
<dbReference type="PANTHER" id="PTHR43542">
    <property type="entry name" value="METHYLTRANSFERASE"/>
    <property type="match status" value="1"/>
</dbReference>
<dbReference type="Proteomes" id="UP000603234">
    <property type="component" value="Unassembled WGS sequence"/>
</dbReference>
<evidence type="ECO:0000256" key="1">
    <source>
        <dbReference type="ARBA" id="ARBA00022603"/>
    </source>
</evidence>
<sequence>MRVIAGEKRGKKLISISGDRIRPTTDKVKGAIFNSLQNDVRAAKVFVDLFAGTGAMGIEAISRGVEMACFFDLSADSIGIVKKNLALTGYEASAKVFNLSAEKGLEWLYQNKIKADIIFMDPPYAKGAETIGLIEMIAEKEILSENGKLVIESEKSVIMPVVKKNITCYKSKNYGITTVSYYTRENYERENCSLPREL</sequence>
<dbReference type="InterPro" id="IPR002052">
    <property type="entry name" value="DNA_methylase_N6_adenine_CS"/>
</dbReference>
<organism evidence="3 4">
    <name type="scientific">Acetobacterium fimetarium</name>
    <dbReference type="NCBI Taxonomy" id="52691"/>
    <lineage>
        <taxon>Bacteria</taxon>
        <taxon>Bacillati</taxon>
        <taxon>Bacillota</taxon>
        <taxon>Clostridia</taxon>
        <taxon>Eubacteriales</taxon>
        <taxon>Eubacteriaceae</taxon>
        <taxon>Acetobacterium</taxon>
    </lineage>
</organism>
<comment type="caution">
    <text evidence="3">The sequence shown here is derived from an EMBL/GenBank/DDBJ whole genome shotgun (WGS) entry which is preliminary data.</text>
</comment>
<evidence type="ECO:0000313" key="4">
    <source>
        <dbReference type="Proteomes" id="UP000603234"/>
    </source>
</evidence>
<name>A0ABR6WVW9_9FIRM</name>
<dbReference type="NCBIfam" id="TIGR00095">
    <property type="entry name" value="16S rRNA (guanine(966)-N(2))-methyltransferase RsmD"/>
    <property type="match status" value="1"/>
</dbReference>
<dbReference type="SUPFAM" id="SSF53335">
    <property type="entry name" value="S-adenosyl-L-methionine-dependent methyltransferases"/>
    <property type="match status" value="1"/>
</dbReference>
<evidence type="ECO:0000256" key="2">
    <source>
        <dbReference type="ARBA" id="ARBA00022679"/>
    </source>
</evidence>
<dbReference type="CDD" id="cd02440">
    <property type="entry name" value="AdoMet_MTases"/>
    <property type="match status" value="1"/>
</dbReference>
<dbReference type="Gene3D" id="3.40.50.150">
    <property type="entry name" value="Vaccinia Virus protein VP39"/>
    <property type="match status" value="1"/>
</dbReference>
<dbReference type="GO" id="GO:0052913">
    <property type="term" value="F:16S rRNA (guanine(966)-N(2))-methyltransferase activity"/>
    <property type="evidence" value="ECO:0007669"/>
    <property type="project" value="UniProtKB-EC"/>
</dbReference>